<reference evidence="2" key="1">
    <citation type="journal article" date="2019" name="Int. J. Syst. Evol. Microbiol.">
        <title>The Global Catalogue of Microorganisms (GCM) 10K type strain sequencing project: providing services to taxonomists for standard genome sequencing and annotation.</title>
        <authorList>
            <consortium name="The Broad Institute Genomics Platform"/>
            <consortium name="The Broad Institute Genome Sequencing Center for Infectious Disease"/>
            <person name="Wu L."/>
            <person name="Ma J."/>
        </authorList>
    </citation>
    <scope>NUCLEOTIDE SEQUENCE [LARGE SCALE GENOMIC DNA]</scope>
    <source>
        <strain evidence="2">NBRC 103632</strain>
    </source>
</reference>
<accession>A0AA37WPE4</accession>
<protein>
    <submittedName>
        <fullName evidence="1">Uncharacterized protein</fullName>
    </submittedName>
</protein>
<gene>
    <name evidence="1" type="ORF">GCM10007890_01370</name>
</gene>
<dbReference type="AlphaFoldDB" id="A0AA37WPE4"/>
<comment type="caution">
    <text evidence="1">The sequence shown here is derived from an EMBL/GenBank/DDBJ whole genome shotgun (WGS) entry which is preliminary data.</text>
</comment>
<dbReference type="EMBL" id="BSPL01000003">
    <property type="protein sequence ID" value="GLS68126.1"/>
    <property type="molecule type" value="Genomic_DNA"/>
</dbReference>
<proteinExistence type="predicted"/>
<organism evidence="1 2">
    <name type="scientific">Methylobacterium tardum</name>
    <dbReference type="NCBI Taxonomy" id="374432"/>
    <lineage>
        <taxon>Bacteria</taxon>
        <taxon>Pseudomonadati</taxon>
        <taxon>Pseudomonadota</taxon>
        <taxon>Alphaproteobacteria</taxon>
        <taxon>Hyphomicrobiales</taxon>
        <taxon>Methylobacteriaceae</taxon>
        <taxon>Methylobacterium</taxon>
    </lineage>
</organism>
<sequence>MFLHTIVQNSEFVSQASPVEHYVDITGPGGPFHYGNVHALVPKVPIVDLDEARSIVRDRGQKLFTRKLSSKLSLDVLAYLDSVADVSDQQY</sequence>
<evidence type="ECO:0000313" key="2">
    <source>
        <dbReference type="Proteomes" id="UP001157440"/>
    </source>
</evidence>
<name>A0AA37WPE4_9HYPH</name>
<dbReference type="Proteomes" id="UP001157440">
    <property type="component" value="Unassembled WGS sequence"/>
</dbReference>
<keyword evidence="2" id="KW-1185">Reference proteome</keyword>
<evidence type="ECO:0000313" key="1">
    <source>
        <dbReference type="EMBL" id="GLS68126.1"/>
    </source>
</evidence>